<keyword evidence="2 8" id="KW-0863">Zinc-finger</keyword>
<evidence type="ECO:0000256" key="7">
    <source>
        <dbReference type="ARBA" id="ARBA00023242"/>
    </source>
</evidence>
<dbReference type="GO" id="GO:0008270">
    <property type="term" value="F:zinc ion binding"/>
    <property type="evidence" value="ECO:0007669"/>
    <property type="project" value="UniProtKB-KW"/>
</dbReference>
<dbReference type="PANTHER" id="PTHR31992">
    <property type="entry name" value="DOF ZINC FINGER PROTEIN DOF1.4-RELATED"/>
    <property type="match status" value="1"/>
</dbReference>
<comment type="subcellular location">
    <subcellularLocation>
        <location evidence="8 9">Nucleus</location>
    </subcellularLocation>
</comment>
<keyword evidence="13" id="KW-1185">Reference proteome</keyword>
<evidence type="ECO:0000256" key="3">
    <source>
        <dbReference type="ARBA" id="ARBA00022833"/>
    </source>
</evidence>
<dbReference type="GO" id="GO:0005634">
    <property type="term" value="C:nucleus"/>
    <property type="evidence" value="ECO:0007669"/>
    <property type="project" value="UniProtKB-SubCell"/>
</dbReference>
<dbReference type="PROSITE" id="PS50884">
    <property type="entry name" value="ZF_DOF_2"/>
    <property type="match status" value="1"/>
</dbReference>
<evidence type="ECO:0000256" key="2">
    <source>
        <dbReference type="ARBA" id="ARBA00022771"/>
    </source>
</evidence>
<evidence type="ECO:0000256" key="10">
    <source>
        <dbReference type="SAM" id="MobiDB-lite"/>
    </source>
</evidence>
<proteinExistence type="predicted"/>
<keyword evidence="5 8" id="KW-0238">DNA-binding</keyword>
<dbReference type="GO" id="GO:0003677">
    <property type="term" value="F:DNA binding"/>
    <property type="evidence" value="ECO:0007669"/>
    <property type="project" value="UniProtKB-UniRule"/>
</dbReference>
<dbReference type="Pfam" id="PF02701">
    <property type="entry name" value="Zn_ribbon_Dof"/>
    <property type="match status" value="1"/>
</dbReference>
<evidence type="ECO:0000256" key="8">
    <source>
        <dbReference type="PROSITE-ProRule" id="PRU00071"/>
    </source>
</evidence>
<feature type="region of interest" description="Disordered" evidence="10">
    <location>
        <begin position="60"/>
        <end position="98"/>
    </location>
</feature>
<keyword evidence="4 9" id="KW-0805">Transcription regulation</keyword>
<dbReference type="GO" id="GO:0003700">
    <property type="term" value="F:DNA-binding transcription factor activity"/>
    <property type="evidence" value="ECO:0007669"/>
    <property type="project" value="UniProtKB-UniRule"/>
</dbReference>
<feature type="compositionally biased region" description="Low complexity" evidence="10">
    <location>
        <begin position="9"/>
        <end position="20"/>
    </location>
</feature>
<evidence type="ECO:0000259" key="11">
    <source>
        <dbReference type="PROSITE" id="PS50884"/>
    </source>
</evidence>
<evidence type="ECO:0000313" key="12">
    <source>
        <dbReference type="EMBL" id="KAH6830331.1"/>
    </source>
</evidence>
<evidence type="ECO:0000313" key="13">
    <source>
        <dbReference type="Proteomes" id="UP001190926"/>
    </source>
</evidence>
<organism evidence="12 13">
    <name type="scientific">Perilla frutescens var. hirtella</name>
    <name type="common">Perilla citriodora</name>
    <name type="synonym">Perilla setoyensis</name>
    <dbReference type="NCBI Taxonomy" id="608512"/>
    <lineage>
        <taxon>Eukaryota</taxon>
        <taxon>Viridiplantae</taxon>
        <taxon>Streptophyta</taxon>
        <taxon>Embryophyta</taxon>
        <taxon>Tracheophyta</taxon>
        <taxon>Spermatophyta</taxon>
        <taxon>Magnoliopsida</taxon>
        <taxon>eudicotyledons</taxon>
        <taxon>Gunneridae</taxon>
        <taxon>Pentapetalae</taxon>
        <taxon>asterids</taxon>
        <taxon>lamiids</taxon>
        <taxon>Lamiales</taxon>
        <taxon>Lamiaceae</taxon>
        <taxon>Nepetoideae</taxon>
        <taxon>Elsholtzieae</taxon>
        <taxon>Perilla</taxon>
    </lineage>
</organism>
<keyword evidence="3 9" id="KW-0862">Zinc</keyword>
<keyword evidence="6 9" id="KW-0804">Transcription</keyword>
<dbReference type="EMBL" id="SDAM02000099">
    <property type="protein sequence ID" value="KAH6830331.1"/>
    <property type="molecule type" value="Genomic_DNA"/>
</dbReference>
<dbReference type="InterPro" id="IPR003851">
    <property type="entry name" value="Znf_Dof"/>
</dbReference>
<evidence type="ECO:0000256" key="6">
    <source>
        <dbReference type="ARBA" id="ARBA00023163"/>
    </source>
</evidence>
<feature type="compositionally biased region" description="Polar residues" evidence="10">
    <location>
        <begin position="67"/>
        <end position="86"/>
    </location>
</feature>
<protein>
    <recommendedName>
        <fullName evidence="9">Dof zinc finger protein</fullName>
    </recommendedName>
</protein>
<keyword evidence="7 8" id="KW-0539">Nucleus</keyword>
<reference evidence="12 13" key="1">
    <citation type="journal article" date="2021" name="Nat. Commun.">
        <title>Incipient diploidization of the medicinal plant Perilla within 10,000 years.</title>
        <authorList>
            <person name="Zhang Y."/>
            <person name="Shen Q."/>
            <person name="Leng L."/>
            <person name="Zhang D."/>
            <person name="Chen S."/>
            <person name="Shi Y."/>
            <person name="Ning Z."/>
            <person name="Chen S."/>
        </authorList>
    </citation>
    <scope>NUCLEOTIDE SEQUENCE [LARGE SCALE GENOMIC DNA]</scope>
    <source>
        <strain evidence="13">cv. PC099</strain>
    </source>
</reference>
<evidence type="ECO:0000256" key="4">
    <source>
        <dbReference type="ARBA" id="ARBA00023015"/>
    </source>
</evidence>
<gene>
    <name evidence="12" type="ORF">C2S53_007497</name>
</gene>
<accession>A0AAD4JBF0</accession>
<evidence type="ECO:0000256" key="9">
    <source>
        <dbReference type="RuleBase" id="RU369094"/>
    </source>
</evidence>
<sequence>MEQAREEAQQQQMQPQNPLQCPRCGSLDTRFRYYNNNSHTQPRHYCRTCKRQWTVGGKLRLIPIGGNTRNGKPTKASSSKGGNSRSQPPQPPLRSGEGHRQNLSLMMTAMVSQLFEATLFRPITRMPAAISPLNHFSNQISCLDTPQSLIHQVNNQHVSARNLFSSPCTYVAIPQEGNVQTMAPQQALSQQNAIAFESYQTHNEAANAPPSHLYVNRVVQPGWPMNSQPEDITYGSNVTTSDACLQNNLSCDTGDTTDGEDATHVNVDEWLNFSGCDSP</sequence>
<dbReference type="AlphaFoldDB" id="A0AAD4JBF0"/>
<evidence type="ECO:0000256" key="1">
    <source>
        <dbReference type="ARBA" id="ARBA00022723"/>
    </source>
</evidence>
<keyword evidence="1 9" id="KW-0479">Metal-binding</keyword>
<dbReference type="InterPro" id="IPR045174">
    <property type="entry name" value="Dof"/>
</dbReference>
<comment type="caution">
    <text evidence="12">The sequence shown here is derived from an EMBL/GenBank/DDBJ whole genome shotgun (WGS) entry which is preliminary data.</text>
</comment>
<feature type="domain" description="Dof-type" evidence="11">
    <location>
        <begin position="19"/>
        <end position="73"/>
    </location>
</feature>
<feature type="region of interest" description="Disordered" evidence="10">
    <location>
        <begin position="1"/>
        <end position="22"/>
    </location>
</feature>
<name>A0AAD4JBF0_PERFH</name>
<dbReference type="Proteomes" id="UP001190926">
    <property type="component" value="Unassembled WGS sequence"/>
</dbReference>
<evidence type="ECO:0000256" key="5">
    <source>
        <dbReference type="ARBA" id="ARBA00023125"/>
    </source>
</evidence>
<comment type="function">
    <text evidence="9">Transcription factor that binds specifically to a 5'-AA[AG]G-3' consensus core sequence.</text>
</comment>